<evidence type="ECO:0000256" key="1">
    <source>
        <dbReference type="ARBA" id="ARBA00004123"/>
    </source>
</evidence>
<organism evidence="8 9">
    <name type="scientific">Elysia marginata</name>
    <dbReference type="NCBI Taxonomy" id="1093978"/>
    <lineage>
        <taxon>Eukaryota</taxon>
        <taxon>Metazoa</taxon>
        <taxon>Spiralia</taxon>
        <taxon>Lophotrochozoa</taxon>
        <taxon>Mollusca</taxon>
        <taxon>Gastropoda</taxon>
        <taxon>Heterobranchia</taxon>
        <taxon>Euthyneura</taxon>
        <taxon>Panpulmonata</taxon>
        <taxon>Sacoglossa</taxon>
        <taxon>Placobranchoidea</taxon>
        <taxon>Plakobranchidae</taxon>
        <taxon>Elysia</taxon>
    </lineage>
</organism>
<dbReference type="GO" id="GO:0030182">
    <property type="term" value="P:neuron differentiation"/>
    <property type="evidence" value="ECO:0007669"/>
    <property type="project" value="TreeGrafter"/>
</dbReference>
<dbReference type="InterPro" id="IPR000047">
    <property type="entry name" value="HTH_motif"/>
</dbReference>
<keyword evidence="4 5" id="KW-0539">Nucleus</keyword>
<evidence type="ECO:0000256" key="4">
    <source>
        <dbReference type="ARBA" id="ARBA00023242"/>
    </source>
</evidence>
<dbReference type="PANTHER" id="PTHR24339:SF28">
    <property type="entry name" value="E5-RELATED"/>
    <property type="match status" value="1"/>
</dbReference>
<evidence type="ECO:0000256" key="3">
    <source>
        <dbReference type="ARBA" id="ARBA00023155"/>
    </source>
</evidence>
<dbReference type="PROSITE" id="PS00027">
    <property type="entry name" value="HOMEOBOX_1"/>
    <property type="match status" value="1"/>
</dbReference>
<dbReference type="CDD" id="cd00086">
    <property type="entry name" value="homeodomain"/>
    <property type="match status" value="1"/>
</dbReference>
<accession>A0AAV4FLB0</accession>
<dbReference type="GO" id="GO:0000978">
    <property type="term" value="F:RNA polymerase II cis-regulatory region sequence-specific DNA binding"/>
    <property type="evidence" value="ECO:0007669"/>
    <property type="project" value="TreeGrafter"/>
</dbReference>
<dbReference type="SMART" id="SM00389">
    <property type="entry name" value="HOX"/>
    <property type="match status" value="1"/>
</dbReference>
<evidence type="ECO:0000313" key="8">
    <source>
        <dbReference type="EMBL" id="GFR74228.1"/>
    </source>
</evidence>
<dbReference type="PANTHER" id="PTHR24339">
    <property type="entry name" value="HOMEOBOX PROTEIN EMX-RELATED"/>
    <property type="match status" value="1"/>
</dbReference>
<proteinExistence type="predicted"/>
<feature type="DNA-binding region" description="Homeobox" evidence="5">
    <location>
        <begin position="27"/>
        <end position="86"/>
    </location>
</feature>
<dbReference type="EMBL" id="BMAT01004478">
    <property type="protein sequence ID" value="GFR74228.1"/>
    <property type="molecule type" value="Genomic_DNA"/>
</dbReference>
<dbReference type="InterPro" id="IPR001356">
    <property type="entry name" value="HD"/>
</dbReference>
<keyword evidence="2 5" id="KW-0238">DNA-binding</keyword>
<dbReference type="AlphaFoldDB" id="A0AAV4FLB0"/>
<sequence>MFGIFFSDSHGAVKELVFPKALDLDRPKRERTTFSSEQLERLEEEFRLNQYLVGKDRTSLATSLGLSETQVKVWFQNRRTKHKKDREKRVEDGDHQAESQAAQNVLKLLEYKTAFGYNPVLGGTPVANHAQPWGISKTIHLEQAASDSAPISSRVSVKDFSPCSRTTNGAVLRGAGNFHQKIEGKANWFSTGEGAYCLKGNSEELSNGIFPQSSALPKMIGPAISLEKRPFHTDVGLRQHAHGFRDVSYSDILGLRHFQTGEPASASSDIMRTSPMSLTTPKISSDSRVFPSYQAIAESTFPILQNQPFLPDKHFILENASRNFRCPLMVTSANSSPANFLSTPRFHPSMHRSLPTPSDCIVQKETLYTLPADLSRDEQPSYKPTNQ</sequence>
<dbReference type="GO" id="GO:0000981">
    <property type="term" value="F:DNA-binding transcription factor activity, RNA polymerase II-specific"/>
    <property type="evidence" value="ECO:0007669"/>
    <property type="project" value="InterPro"/>
</dbReference>
<name>A0AAV4FLB0_9GAST</name>
<dbReference type="InterPro" id="IPR009057">
    <property type="entry name" value="Homeodomain-like_sf"/>
</dbReference>
<keyword evidence="9" id="KW-1185">Reference proteome</keyword>
<comment type="subcellular location">
    <subcellularLocation>
        <location evidence="1 5 6">Nucleus</location>
    </subcellularLocation>
</comment>
<dbReference type="Gene3D" id="1.10.10.60">
    <property type="entry name" value="Homeodomain-like"/>
    <property type="match status" value="1"/>
</dbReference>
<dbReference type="InterPro" id="IPR050877">
    <property type="entry name" value="EMX-VAX-Noto_Homeobox_TFs"/>
</dbReference>
<dbReference type="Pfam" id="PF00046">
    <property type="entry name" value="Homeodomain"/>
    <property type="match status" value="1"/>
</dbReference>
<feature type="domain" description="Homeobox" evidence="7">
    <location>
        <begin position="25"/>
        <end position="85"/>
    </location>
</feature>
<evidence type="ECO:0000256" key="2">
    <source>
        <dbReference type="ARBA" id="ARBA00023125"/>
    </source>
</evidence>
<evidence type="ECO:0000256" key="6">
    <source>
        <dbReference type="RuleBase" id="RU000682"/>
    </source>
</evidence>
<dbReference type="GO" id="GO:0007420">
    <property type="term" value="P:brain development"/>
    <property type="evidence" value="ECO:0007669"/>
    <property type="project" value="TreeGrafter"/>
</dbReference>
<gene>
    <name evidence="8" type="ORF">ElyMa_002157700</name>
</gene>
<evidence type="ECO:0000259" key="7">
    <source>
        <dbReference type="PROSITE" id="PS50071"/>
    </source>
</evidence>
<evidence type="ECO:0000256" key="5">
    <source>
        <dbReference type="PROSITE-ProRule" id="PRU00108"/>
    </source>
</evidence>
<protein>
    <submittedName>
        <fullName evidence="8">Ventral anterior homeobox protein</fullName>
    </submittedName>
</protein>
<dbReference type="PRINTS" id="PR00031">
    <property type="entry name" value="HTHREPRESSR"/>
</dbReference>
<keyword evidence="3 5" id="KW-0371">Homeobox</keyword>
<dbReference type="InterPro" id="IPR017970">
    <property type="entry name" value="Homeobox_CS"/>
</dbReference>
<evidence type="ECO:0000313" key="9">
    <source>
        <dbReference type="Proteomes" id="UP000762676"/>
    </source>
</evidence>
<reference evidence="8 9" key="1">
    <citation type="journal article" date="2021" name="Elife">
        <title>Chloroplast acquisition without the gene transfer in kleptoplastic sea slugs, Plakobranchus ocellatus.</title>
        <authorList>
            <person name="Maeda T."/>
            <person name="Takahashi S."/>
            <person name="Yoshida T."/>
            <person name="Shimamura S."/>
            <person name="Takaki Y."/>
            <person name="Nagai Y."/>
            <person name="Toyoda A."/>
            <person name="Suzuki Y."/>
            <person name="Arimoto A."/>
            <person name="Ishii H."/>
            <person name="Satoh N."/>
            <person name="Nishiyama T."/>
            <person name="Hasebe M."/>
            <person name="Maruyama T."/>
            <person name="Minagawa J."/>
            <person name="Obokata J."/>
            <person name="Shigenobu S."/>
        </authorList>
    </citation>
    <scope>NUCLEOTIDE SEQUENCE [LARGE SCALE GENOMIC DNA]</scope>
</reference>
<dbReference type="PROSITE" id="PS50071">
    <property type="entry name" value="HOMEOBOX_2"/>
    <property type="match status" value="1"/>
</dbReference>
<dbReference type="SUPFAM" id="SSF46689">
    <property type="entry name" value="Homeodomain-like"/>
    <property type="match status" value="1"/>
</dbReference>
<dbReference type="Proteomes" id="UP000762676">
    <property type="component" value="Unassembled WGS sequence"/>
</dbReference>
<comment type="caution">
    <text evidence="8">The sequence shown here is derived from an EMBL/GenBank/DDBJ whole genome shotgun (WGS) entry which is preliminary data.</text>
</comment>
<dbReference type="GO" id="GO:0005634">
    <property type="term" value="C:nucleus"/>
    <property type="evidence" value="ECO:0007669"/>
    <property type="project" value="UniProtKB-SubCell"/>
</dbReference>